<name>A0A7S3R862_DUNTE</name>
<accession>A0A7S3R862</accession>
<dbReference type="GO" id="GO:0060628">
    <property type="term" value="P:regulation of ER to Golgi vesicle-mediated transport"/>
    <property type="evidence" value="ECO:0007669"/>
    <property type="project" value="TreeGrafter"/>
</dbReference>
<dbReference type="EMBL" id="HBIP01032859">
    <property type="protein sequence ID" value="CAE0504958.1"/>
    <property type="molecule type" value="Transcribed_RNA"/>
</dbReference>
<dbReference type="Gene3D" id="1.20.58.670">
    <property type="entry name" value="Dsl1p vesicle tethering complex, Tip20p subunit, domain D"/>
    <property type="match status" value="1"/>
</dbReference>
<dbReference type="PANTHER" id="PTHR13520">
    <property type="entry name" value="RAD50-INTERACTING PROTEIN 1 RINT-1"/>
    <property type="match status" value="1"/>
</dbReference>
<proteinExistence type="predicted"/>
<dbReference type="InterPro" id="IPR007528">
    <property type="entry name" value="RINT1_Tip20"/>
</dbReference>
<dbReference type="Pfam" id="PF04437">
    <property type="entry name" value="RINT1_TIP1"/>
    <property type="match status" value="1"/>
</dbReference>
<protein>
    <submittedName>
        <fullName evidence="1">Uncharacterized protein</fullName>
    </submittedName>
</protein>
<reference evidence="1" key="1">
    <citation type="submission" date="2021-01" db="EMBL/GenBank/DDBJ databases">
        <authorList>
            <person name="Corre E."/>
            <person name="Pelletier E."/>
            <person name="Niang G."/>
            <person name="Scheremetjew M."/>
            <person name="Finn R."/>
            <person name="Kale V."/>
            <person name="Holt S."/>
            <person name="Cochrane G."/>
            <person name="Meng A."/>
            <person name="Brown T."/>
            <person name="Cohen L."/>
        </authorList>
    </citation>
    <scope>NUCLEOTIDE SEQUENCE</scope>
    <source>
        <strain evidence="1">CCMP1320</strain>
    </source>
</reference>
<dbReference type="GO" id="GO:0006890">
    <property type="term" value="P:retrograde vesicle-mediated transport, Golgi to endoplasmic reticulum"/>
    <property type="evidence" value="ECO:0007669"/>
    <property type="project" value="InterPro"/>
</dbReference>
<dbReference type="GO" id="GO:0070939">
    <property type="term" value="C:Dsl1/NZR complex"/>
    <property type="evidence" value="ECO:0007669"/>
    <property type="project" value="InterPro"/>
</dbReference>
<organism evidence="1">
    <name type="scientific">Dunaliella tertiolecta</name>
    <name type="common">Green alga</name>
    <dbReference type="NCBI Taxonomy" id="3047"/>
    <lineage>
        <taxon>Eukaryota</taxon>
        <taxon>Viridiplantae</taxon>
        <taxon>Chlorophyta</taxon>
        <taxon>core chlorophytes</taxon>
        <taxon>Chlorophyceae</taxon>
        <taxon>CS clade</taxon>
        <taxon>Chlamydomonadales</taxon>
        <taxon>Dunaliellaceae</taxon>
        <taxon>Dunaliella</taxon>
    </lineage>
</organism>
<dbReference type="PANTHER" id="PTHR13520:SF0">
    <property type="entry name" value="RAD50-INTERACTING PROTEIN 1"/>
    <property type="match status" value="1"/>
</dbReference>
<evidence type="ECO:0000313" key="1">
    <source>
        <dbReference type="EMBL" id="CAE0504958.1"/>
    </source>
</evidence>
<dbReference type="AlphaFoldDB" id="A0A7S3R862"/>
<dbReference type="InterPro" id="IPR042044">
    <property type="entry name" value="EXOC6PINT-1/Sec15/Tip20_C_dom2"/>
</dbReference>
<gene>
    <name evidence="1" type="ORF">DTER00134_LOCUS20031</name>
</gene>
<sequence length="216" mass="23245">MGDVVVRHSFTPALLNPPVLAAGVASLGSLHREWGLRIAQELALTFGRAAVGYKEAVESADSYPTHTGAAGTVTPILEPAMAQLQARLHALAPSLDGPSFRDIWRAVTVPVNRFLFNYVATEAFFSQAGAHQFAVDCAGMVAVFSPFTKRPAAHFREMLAAARLLTLGDQDTQEVVRKASMQAAVGEPLWREPWLAQLGVGCLSAQQVIAVVERRL</sequence>
<dbReference type="GO" id="GO:0006888">
    <property type="term" value="P:endoplasmic reticulum to Golgi vesicle-mediated transport"/>
    <property type="evidence" value="ECO:0007669"/>
    <property type="project" value="InterPro"/>
</dbReference>